<dbReference type="InterPro" id="IPR018022">
    <property type="entry name" value="IPT"/>
</dbReference>
<dbReference type="PANTHER" id="PTHR11088">
    <property type="entry name" value="TRNA DIMETHYLALLYLTRANSFERASE"/>
    <property type="match status" value="1"/>
</dbReference>
<dbReference type="HAMAP" id="MF_00185">
    <property type="entry name" value="IPP_trans"/>
    <property type="match status" value="1"/>
</dbReference>
<dbReference type="GO" id="GO:0052381">
    <property type="term" value="F:tRNA dimethylallyltransferase activity"/>
    <property type="evidence" value="ECO:0007669"/>
    <property type="project" value="UniProtKB-EC"/>
</dbReference>
<keyword evidence="8 10" id="KW-0460">Magnesium</keyword>
<keyword evidence="5 10" id="KW-0819">tRNA processing</keyword>
<dbReference type="Pfam" id="PF01715">
    <property type="entry name" value="IPPT"/>
    <property type="match status" value="1"/>
</dbReference>
<keyword evidence="6 10" id="KW-0547">Nucleotide-binding</keyword>
<dbReference type="Gene3D" id="1.10.287.890">
    <property type="entry name" value="Crystal structure of tRNA isopentenylpyrophosphate transferase (bh2366) domain"/>
    <property type="match status" value="1"/>
</dbReference>
<evidence type="ECO:0000256" key="10">
    <source>
        <dbReference type="HAMAP-Rule" id="MF_00185"/>
    </source>
</evidence>
<feature type="binding site" evidence="10">
    <location>
        <begin position="12"/>
        <end position="17"/>
    </location>
    <ligand>
        <name>substrate</name>
    </ligand>
</feature>
<keyword evidence="7 10" id="KW-0067">ATP-binding</keyword>
<dbReference type="RefSeq" id="WP_179940010.1">
    <property type="nucleotide sequence ID" value="NZ_JACBYF010000002.1"/>
</dbReference>
<evidence type="ECO:0000256" key="4">
    <source>
        <dbReference type="ARBA" id="ARBA00022679"/>
    </source>
</evidence>
<dbReference type="InterPro" id="IPR039657">
    <property type="entry name" value="Dimethylallyltransferase"/>
</dbReference>
<organism evidence="14 15">
    <name type="scientific">Gemelliphila palaticanis</name>
    <dbReference type="NCBI Taxonomy" id="81950"/>
    <lineage>
        <taxon>Bacteria</taxon>
        <taxon>Bacillati</taxon>
        <taxon>Bacillota</taxon>
        <taxon>Bacilli</taxon>
        <taxon>Bacillales</taxon>
        <taxon>Gemellaceae</taxon>
        <taxon>Gemelliphila</taxon>
    </lineage>
</organism>
<sequence length="300" mass="35220">MKIPIIAIVGPTAVGKTEISIEIAKKFNCEIISVDSVQMYKHFNIGSAKITHEEMQGVTHHLIDNLNPDDKFSVYEYQKIAREKILEVIKKGKIPLLIGGTGYYMSAVLYDYTFSNYSSNNKENFSLEYMKNYLLENYPDTYNNIDINNERRVTNAYKYVTEENKSTIENNNANNLYDNYNPYIIVLKQDREVLYNRINLRVEKMIQLGLIAEVKNIIANYGGNLQPLTAIGYKEVVSYLNNEISEEYMIESIQQNSRRYAKRQITWFKNKMFNTNWYNLDIDNKSKIFEDIEKYLRENE</sequence>
<comment type="cofactor">
    <cofactor evidence="1 10">
        <name>Mg(2+)</name>
        <dbReference type="ChEBI" id="CHEBI:18420"/>
    </cofactor>
</comment>
<comment type="caution">
    <text evidence="10">Lacks conserved residue(s) required for the propagation of feature annotation.</text>
</comment>
<dbReference type="NCBIfam" id="TIGR00174">
    <property type="entry name" value="miaA"/>
    <property type="match status" value="1"/>
</dbReference>
<dbReference type="Proteomes" id="UP000531840">
    <property type="component" value="Unassembled WGS sequence"/>
</dbReference>
<evidence type="ECO:0000256" key="5">
    <source>
        <dbReference type="ARBA" id="ARBA00022694"/>
    </source>
</evidence>
<comment type="catalytic activity">
    <reaction evidence="9 10 11">
        <text>adenosine(37) in tRNA + dimethylallyl diphosphate = N(6)-dimethylallyladenosine(37) in tRNA + diphosphate</text>
        <dbReference type="Rhea" id="RHEA:26482"/>
        <dbReference type="Rhea" id="RHEA-COMP:10162"/>
        <dbReference type="Rhea" id="RHEA-COMP:10375"/>
        <dbReference type="ChEBI" id="CHEBI:33019"/>
        <dbReference type="ChEBI" id="CHEBI:57623"/>
        <dbReference type="ChEBI" id="CHEBI:74411"/>
        <dbReference type="ChEBI" id="CHEBI:74415"/>
        <dbReference type="EC" id="2.5.1.75"/>
    </reaction>
</comment>
<name>A0ABX2SZM3_9BACL</name>
<comment type="similarity">
    <text evidence="3 10 13">Belongs to the IPP transferase family.</text>
</comment>
<evidence type="ECO:0000256" key="2">
    <source>
        <dbReference type="ARBA" id="ARBA00003213"/>
    </source>
</evidence>
<feature type="binding site" evidence="10">
    <location>
        <begin position="10"/>
        <end position="17"/>
    </location>
    <ligand>
        <name>ATP</name>
        <dbReference type="ChEBI" id="CHEBI:30616"/>
    </ligand>
</feature>
<evidence type="ECO:0000256" key="7">
    <source>
        <dbReference type="ARBA" id="ARBA00022840"/>
    </source>
</evidence>
<evidence type="ECO:0000313" key="15">
    <source>
        <dbReference type="Proteomes" id="UP000531840"/>
    </source>
</evidence>
<dbReference type="SUPFAM" id="SSF52540">
    <property type="entry name" value="P-loop containing nucleoside triphosphate hydrolases"/>
    <property type="match status" value="2"/>
</dbReference>
<comment type="caution">
    <text evidence="14">The sequence shown here is derived from an EMBL/GenBank/DDBJ whole genome shotgun (WGS) entry which is preliminary data.</text>
</comment>
<reference evidence="14 15" key="1">
    <citation type="submission" date="2020-07" db="EMBL/GenBank/DDBJ databases">
        <title>MOT database genomes.</title>
        <authorList>
            <person name="Joseph S."/>
            <person name="Aduse-Opoku J."/>
            <person name="Hashim A."/>
            <person name="Wade W."/>
            <person name="Curtis M."/>
        </authorList>
    </citation>
    <scope>NUCLEOTIDE SEQUENCE [LARGE SCALE GENOMIC DNA]</scope>
    <source>
        <strain evidence="14 15">CIP 106318</strain>
    </source>
</reference>
<proteinExistence type="inferred from homology"/>
<evidence type="ECO:0000256" key="1">
    <source>
        <dbReference type="ARBA" id="ARBA00001946"/>
    </source>
</evidence>
<evidence type="ECO:0000256" key="3">
    <source>
        <dbReference type="ARBA" id="ARBA00005842"/>
    </source>
</evidence>
<evidence type="ECO:0000313" key="14">
    <source>
        <dbReference type="EMBL" id="NYS46797.1"/>
    </source>
</evidence>
<dbReference type="Gene3D" id="3.40.50.300">
    <property type="entry name" value="P-loop containing nucleotide triphosphate hydrolases"/>
    <property type="match status" value="1"/>
</dbReference>
<gene>
    <name evidence="10 14" type="primary">miaA</name>
    <name evidence="14" type="ORF">HZY85_01125</name>
</gene>
<keyword evidence="4 10" id="KW-0808">Transferase</keyword>
<dbReference type="PANTHER" id="PTHR11088:SF60">
    <property type="entry name" value="TRNA DIMETHYLALLYLTRANSFERASE"/>
    <property type="match status" value="1"/>
</dbReference>
<evidence type="ECO:0000256" key="11">
    <source>
        <dbReference type="RuleBase" id="RU003783"/>
    </source>
</evidence>
<dbReference type="InterPro" id="IPR027417">
    <property type="entry name" value="P-loop_NTPase"/>
</dbReference>
<feature type="region of interest" description="Interaction with substrate tRNA" evidence="10">
    <location>
        <begin position="35"/>
        <end position="38"/>
    </location>
</feature>
<accession>A0ABX2SZM3</accession>
<evidence type="ECO:0000256" key="9">
    <source>
        <dbReference type="ARBA" id="ARBA00049563"/>
    </source>
</evidence>
<dbReference type="EC" id="2.5.1.75" evidence="10"/>
<evidence type="ECO:0000256" key="6">
    <source>
        <dbReference type="ARBA" id="ARBA00022741"/>
    </source>
</evidence>
<evidence type="ECO:0000256" key="12">
    <source>
        <dbReference type="RuleBase" id="RU003784"/>
    </source>
</evidence>
<keyword evidence="15" id="KW-1185">Reference proteome</keyword>
<dbReference type="EMBL" id="JACBYF010000002">
    <property type="protein sequence ID" value="NYS46797.1"/>
    <property type="molecule type" value="Genomic_DNA"/>
</dbReference>
<protein>
    <recommendedName>
        <fullName evidence="10">tRNA dimethylallyltransferase</fullName>
        <ecNumber evidence="10">2.5.1.75</ecNumber>
    </recommendedName>
    <alternativeName>
        <fullName evidence="10">Dimethylallyl diphosphate:tRNA dimethylallyltransferase</fullName>
        <shortName evidence="10">DMAPP:tRNA dimethylallyltransferase</shortName>
        <shortName evidence="10">DMATase</shortName>
    </alternativeName>
    <alternativeName>
        <fullName evidence="10">Isopentenyl-diphosphate:tRNA isopentenyltransferase</fullName>
        <shortName evidence="10">IPP transferase</shortName>
        <shortName evidence="10">IPPT</shortName>
        <shortName evidence="10">IPTase</shortName>
    </alternativeName>
</protein>
<comment type="subunit">
    <text evidence="10">Monomer.</text>
</comment>
<evidence type="ECO:0000256" key="8">
    <source>
        <dbReference type="ARBA" id="ARBA00022842"/>
    </source>
</evidence>
<evidence type="ECO:0000256" key="13">
    <source>
        <dbReference type="RuleBase" id="RU003785"/>
    </source>
</evidence>
<feature type="site" description="Interaction with substrate tRNA" evidence="10">
    <location>
        <position position="101"/>
    </location>
</feature>
<comment type="function">
    <text evidence="2 10 12">Catalyzes the transfer of a dimethylallyl group onto the adenine at position 37 in tRNAs that read codons beginning with uridine, leading to the formation of N6-(dimethylallyl)adenosine (i(6)A).</text>
</comment>